<dbReference type="Pfam" id="PF13499">
    <property type="entry name" value="EF-hand_7"/>
    <property type="match status" value="1"/>
</dbReference>
<protein>
    <recommendedName>
        <fullName evidence="2">EF-hand domain-containing protein</fullName>
    </recommendedName>
</protein>
<keyword evidence="1" id="KW-0106">Calcium</keyword>
<reference evidence="3 4" key="1">
    <citation type="journal article" date="2020" name="Cell">
        <title>Large-Scale Comparative Analyses of Tick Genomes Elucidate Their Genetic Diversity and Vector Capacities.</title>
        <authorList>
            <consortium name="Tick Genome and Microbiome Consortium (TIGMIC)"/>
            <person name="Jia N."/>
            <person name="Wang J."/>
            <person name="Shi W."/>
            <person name="Du L."/>
            <person name="Sun Y."/>
            <person name="Zhan W."/>
            <person name="Jiang J.F."/>
            <person name="Wang Q."/>
            <person name="Zhang B."/>
            <person name="Ji P."/>
            <person name="Bell-Sakyi L."/>
            <person name="Cui X.M."/>
            <person name="Yuan T.T."/>
            <person name="Jiang B.G."/>
            <person name="Yang W.F."/>
            <person name="Lam T.T."/>
            <person name="Chang Q.C."/>
            <person name="Ding S.J."/>
            <person name="Wang X.J."/>
            <person name="Zhu J.G."/>
            <person name="Ruan X.D."/>
            <person name="Zhao L."/>
            <person name="Wei J.T."/>
            <person name="Ye R.Z."/>
            <person name="Que T.C."/>
            <person name="Du C.H."/>
            <person name="Zhou Y.H."/>
            <person name="Cheng J.X."/>
            <person name="Dai P.F."/>
            <person name="Guo W.B."/>
            <person name="Han X.H."/>
            <person name="Huang E.J."/>
            <person name="Li L.F."/>
            <person name="Wei W."/>
            <person name="Gao Y.C."/>
            <person name="Liu J.Z."/>
            <person name="Shao H.Z."/>
            <person name="Wang X."/>
            <person name="Wang C.C."/>
            <person name="Yang T.C."/>
            <person name="Huo Q.B."/>
            <person name="Li W."/>
            <person name="Chen H.Y."/>
            <person name="Chen S.E."/>
            <person name="Zhou L.G."/>
            <person name="Ni X.B."/>
            <person name="Tian J.H."/>
            <person name="Sheng Y."/>
            <person name="Liu T."/>
            <person name="Pan Y.S."/>
            <person name="Xia L.Y."/>
            <person name="Li J."/>
            <person name="Zhao F."/>
            <person name="Cao W.C."/>
        </authorList>
    </citation>
    <scope>NUCLEOTIDE SEQUENCE [LARGE SCALE GENOMIC DNA]</scope>
    <source>
        <strain evidence="3">HaeL-2018</strain>
    </source>
</reference>
<evidence type="ECO:0000259" key="2">
    <source>
        <dbReference type="PROSITE" id="PS50222"/>
    </source>
</evidence>
<evidence type="ECO:0000256" key="1">
    <source>
        <dbReference type="ARBA" id="ARBA00022837"/>
    </source>
</evidence>
<sequence>MAADLKTRLIQVFDAVDADGDKKLTVDELQEAFAKLGFPPLERKTWGHFFTVYDNDHDDRINLEEFRKIHEDFTKWRAVFDGIRSQEGVVSIEQAVAALKLSDAIVSKLGRFGEAGLIKYDAFIEICLMNRAITMEWEAMATVDGQPDRRSVTLESLAVAFTKVYKIERDSTAD</sequence>
<dbReference type="VEuPathDB" id="VectorBase:HLOH_047563"/>
<dbReference type="Proteomes" id="UP000821853">
    <property type="component" value="Chromosome 3"/>
</dbReference>
<accession>A0A9J6G7J2</accession>
<dbReference type="AlphaFoldDB" id="A0A9J6G7J2"/>
<dbReference type="SUPFAM" id="SSF47473">
    <property type="entry name" value="EF-hand"/>
    <property type="match status" value="1"/>
</dbReference>
<feature type="domain" description="EF-hand" evidence="2">
    <location>
        <begin position="41"/>
        <end position="76"/>
    </location>
</feature>
<dbReference type="PROSITE" id="PS50222">
    <property type="entry name" value="EF_HAND_2"/>
    <property type="match status" value="2"/>
</dbReference>
<organism evidence="3 4">
    <name type="scientific">Haemaphysalis longicornis</name>
    <name type="common">Bush tick</name>
    <dbReference type="NCBI Taxonomy" id="44386"/>
    <lineage>
        <taxon>Eukaryota</taxon>
        <taxon>Metazoa</taxon>
        <taxon>Ecdysozoa</taxon>
        <taxon>Arthropoda</taxon>
        <taxon>Chelicerata</taxon>
        <taxon>Arachnida</taxon>
        <taxon>Acari</taxon>
        <taxon>Parasitiformes</taxon>
        <taxon>Ixodida</taxon>
        <taxon>Ixodoidea</taxon>
        <taxon>Ixodidae</taxon>
        <taxon>Haemaphysalinae</taxon>
        <taxon>Haemaphysalis</taxon>
    </lineage>
</organism>
<dbReference type="InterPro" id="IPR011992">
    <property type="entry name" value="EF-hand-dom_pair"/>
</dbReference>
<dbReference type="OrthoDB" id="26525at2759"/>
<dbReference type="GO" id="GO:0005509">
    <property type="term" value="F:calcium ion binding"/>
    <property type="evidence" value="ECO:0007669"/>
    <property type="project" value="InterPro"/>
</dbReference>
<dbReference type="EMBL" id="JABSTR010000005">
    <property type="protein sequence ID" value="KAH9371245.1"/>
    <property type="molecule type" value="Genomic_DNA"/>
</dbReference>
<dbReference type="Gene3D" id="1.10.238.10">
    <property type="entry name" value="EF-hand"/>
    <property type="match status" value="1"/>
</dbReference>
<evidence type="ECO:0000313" key="3">
    <source>
        <dbReference type="EMBL" id="KAH9371245.1"/>
    </source>
</evidence>
<proteinExistence type="predicted"/>
<gene>
    <name evidence="3" type="ORF">HPB48_014611</name>
</gene>
<dbReference type="SMART" id="SM00054">
    <property type="entry name" value="EFh"/>
    <property type="match status" value="2"/>
</dbReference>
<comment type="caution">
    <text evidence="3">The sequence shown here is derived from an EMBL/GenBank/DDBJ whole genome shotgun (WGS) entry which is preliminary data.</text>
</comment>
<name>A0A9J6G7J2_HAELO</name>
<evidence type="ECO:0000313" key="4">
    <source>
        <dbReference type="Proteomes" id="UP000821853"/>
    </source>
</evidence>
<dbReference type="InterPro" id="IPR018247">
    <property type="entry name" value="EF_Hand_1_Ca_BS"/>
</dbReference>
<dbReference type="PROSITE" id="PS00018">
    <property type="entry name" value="EF_HAND_1"/>
    <property type="match status" value="2"/>
</dbReference>
<dbReference type="InterPro" id="IPR002048">
    <property type="entry name" value="EF_hand_dom"/>
</dbReference>
<feature type="domain" description="EF-hand" evidence="2">
    <location>
        <begin position="4"/>
        <end position="39"/>
    </location>
</feature>
<keyword evidence="4" id="KW-1185">Reference proteome</keyword>